<keyword evidence="2" id="KW-1185">Reference proteome</keyword>
<evidence type="ECO:0000313" key="2">
    <source>
        <dbReference type="Proteomes" id="UP001221413"/>
    </source>
</evidence>
<protein>
    <submittedName>
        <fullName evidence="1">Uncharacterized protein</fullName>
    </submittedName>
</protein>
<gene>
    <name evidence="1" type="ORF">Dda_2892</name>
</gene>
<name>A0AAD6NKZ9_DREDA</name>
<evidence type="ECO:0000313" key="1">
    <source>
        <dbReference type="EMBL" id="KAJ6262087.1"/>
    </source>
</evidence>
<proteinExistence type="predicted"/>
<dbReference type="AlphaFoldDB" id="A0AAD6NKZ9"/>
<accession>A0AAD6NKZ9</accession>
<organism evidence="1 2">
    <name type="scientific">Drechslerella dactyloides</name>
    <name type="common">Nematode-trapping fungus</name>
    <name type="synonym">Arthrobotrys dactyloides</name>
    <dbReference type="NCBI Taxonomy" id="74499"/>
    <lineage>
        <taxon>Eukaryota</taxon>
        <taxon>Fungi</taxon>
        <taxon>Dikarya</taxon>
        <taxon>Ascomycota</taxon>
        <taxon>Pezizomycotina</taxon>
        <taxon>Orbiliomycetes</taxon>
        <taxon>Orbiliales</taxon>
        <taxon>Orbiliaceae</taxon>
        <taxon>Drechslerella</taxon>
    </lineage>
</organism>
<comment type="caution">
    <text evidence="1">The sequence shown here is derived from an EMBL/GenBank/DDBJ whole genome shotgun (WGS) entry which is preliminary data.</text>
</comment>
<dbReference type="EMBL" id="JAQGDS010000003">
    <property type="protein sequence ID" value="KAJ6262087.1"/>
    <property type="molecule type" value="Genomic_DNA"/>
</dbReference>
<sequence length="84" mass="9394">MWMEVEVDVEVQEQSRPGRLPLTFLNAHGLVALHAQPSPVQCLCQPHQETYPDDFTCGLIAMRHPSVNAMLPKIAPSQNEDILC</sequence>
<dbReference type="Proteomes" id="UP001221413">
    <property type="component" value="Unassembled WGS sequence"/>
</dbReference>
<reference evidence="1" key="1">
    <citation type="submission" date="2023-01" db="EMBL/GenBank/DDBJ databases">
        <title>The chitinases involved in constricting ring structure development in the nematode-trapping fungus Drechslerella dactyloides.</title>
        <authorList>
            <person name="Wang R."/>
            <person name="Zhang L."/>
            <person name="Tang P."/>
            <person name="Li S."/>
            <person name="Liang L."/>
        </authorList>
    </citation>
    <scope>NUCLEOTIDE SEQUENCE</scope>
    <source>
        <strain evidence="1">YMF1.00031</strain>
    </source>
</reference>